<evidence type="ECO:0000313" key="2">
    <source>
        <dbReference type="EMBL" id="TLD80653.1"/>
    </source>
</evidence>
<protein>
    <recommendedName>
        <fullName evidence="4">ATRX ADD domain-containing protein</fullName>
    </recommendedName>
</protein>
<name>A0A4U8S4E4_9HELI</name>
<organism evidence="2 3">
    <name type="scientific">Helicobacter trogontum</name>
    <dbReference type="NCBI Taxonomy" id="50960"/>
    <lineage>
        <taxon>Bacteria</taxon>
        <taxon>Pseudomonadati</taxon>
        <taxon>Campylobacterota</taxon>
        <taxon>Epsilonproteobacteria</taxon>
        <taxon>Campylobacterales</taxon>
        <taxon>Helicobacteraceae</taxon>
        <taxon>Helicobacter</taxon>
    </lineage>
</organism>
<evidence type="ECO:0000313" key="3">
    <source>
        <dbReference type="Proteomes" id="UP000029878"/>
    </source>
</evidence>
<keyword evidence="1" id="KW-1133">Transmembrane helix</keyword>
<accession>A0A4U8S4E4</accession>
<comment type="caution">
    <text evidence="2">The sequence shown here is derived from an EMBL/GenBank/DDBJ whole genome shotgun (WGS) entry which is preliminary data.</text>
</comment>
<keyword evidence="1" id="KW-0472">Membrane</keyword>
<reference evidence="2 3" key="1">
    <citation type="journal article" date="2014" name="Genome Announc.">
        <title>Draft genome sequences of eight enterohepatic helicobacter species isolated from both laboratory and wild rodents.</title>
        <authorList>
            <person name="Sheh A."/>
            <person name="Shen Z."/>
            <person name="Fox J.G."/>
        </authorList>
    </citation>
    <scope>NUCLEOTIDE SEQUENCE [LARGE SCALE GENOMIC DNA]</scope>
    <source>
        <strain evidence="2 3">ATCC 700114</strain>
    </source>
</reference>
<feature type="transmembrane region" description="Helical" evidence="1">
    <location>
        <begin position="87"/>
        <end position="114"/>
    </location>
</feature>
<evidence type="ECO:0008006" key="4">
    <source>
        <dbReference type="Google" id="ProtNLM"/>
    </source>
</evidence>
<dbReference type="AlphaFoldDB" id="A0A4U8S4E4"/>
<feature type="transmembrane region" description="Helical" evidence="1">
    <location>
        <begin position="126"/>
        <end position="147"/>
    </location>
</feature>
<evidence type="ECO:0000256" key="1">
    <source>
        <dbReference type="SAM" id="Phobius"/>
    </source>
</evidence>
<proteinExistence type="predicted"/>
<dbReference type="OrthoDB" id="5330082at2"/>
<keyword evidence="1" id="KW-0812">Transmembrane</keyword>
<dbReference type="RefSeq" id="WP_034347908.1">
    <property type="nucleotide sequence ID" value="NZ_FZND01000016.1"/>
</dbReference>
<dbReference type="Proteomes" id="UP000029878">
    <property type="component" value="Unassembled WGS sequence"/>
</dbReference>
<dbReference type="EMBL" id="JRPL02000031">
    <property type="protein sequence ID" value="TLD80653.1"/>
    <property type="molecule type" value="Genomic_DNA"/>
</dbReference>
<gene>
    <name evidence="2" type="ORF">LS81_009405</name>
</gene>
<sequence>MFLYKKCEICGTKINKLQNIWNIYTLKVGEIIQCSHCGTYYKTSKTIQALSSFYENLGLGIVLWVILGIFMNILIHTLHVDFNKNISFILSLMLSFLLLGFINCIIACIIPLYITQTPTHKRKKSLIYWLGILLLSIIALAFIAGFLEIFDKG</sequence>
<feature type="transmembrane region" description="Helical" evidence="1">
    <location>
        <begin position="53"/>
        <end position="75"/>
    </location>
</feature>